<evidence type="ECO:0008006" key="3">
    <source>
        <dbReference type="Google" id="ProtNLM"/>
    </source>
</evidence>
<organism evidence="1 2">
    <name type="scientific">Exophiala bonariae</name>
    <dbReference type="NCBI Taxonomy" id="1690606"/>
    <lineage>
        <taxon>Eukaryota</taxon>
        <taxon>Fungi</taxon>
        <taxon>Dikarya</taxon>
        <taxon>Ascomycota</taxon>
        <taxon>Pezizomycotina</taxon>
        <taxon>Eurotiomycetes</taxon>
        <taxon>Chaetothyriomycetidae</taxon>
        <taxon>Chaetothyriales</taxon>
        <taxon>Herpotrichiellaceae</taxon>
        <taxon>Exophiala</taxon>
    </lineage>
</organism>
<evidence type="ECO:0000313" key="2">
    <source>
        <dbReference type="Proteomes" id="UP001358417"/>
    </source>
</evidence>
<evidence type="ECO:0000313" key="1">
    <source>
        <dbReference type="EMBL" id="KAK5046809.1"/>
    </source>
</evidence>
<sequence>MLALKSMRPSDFFYPNEPRPIAKELPSEILDIIARHVLQDGLGQFDSLISFASVSNHFRQSALPLLYNTVSHIVRDRLDQAEGGLLRRLVNHDHLLCHVRSLHLRRPVDIKGFIPPQDQNLAASLTETYRALDLRVIRETLLAMPRLQQIRLDCSADAAHHVLKMLPQDRTYEVILDRVYSSSQWPSLVEATVDLALIAPCHKVSLGAFGSPPTGKTITSQATYDAISRANAIDLHMAWLLSPHQASPEFFPNHPFGPGMRDPAAWDELRLLVRRADGTSRQSLHDLDASIPWGNLRRLSIIWEYSVPMNQFIHDISTHLTRLEALRLRADHRRLYHPLCKYEVPISGLFADVPHVPEFEINFTQMTHLRELEIDGICNHVPIQGLVGPGLRSFRLHREDAWWSVYSAESQRTPADIAVAAKLAPNLERLELDIGYIDTLWHPTAIPGVDVDVEQYSFLDAICKFRKLKFLRLFPPFVPKNTPRFSPRAPHCLPVSDDQAIRLFEHLRRKCQSLQILSIAAVPSFVDIDTMCWEVRRKGEKTILTTKHRERNYQHRQIWVGQRRLTSEIKRFTTPQKYLTDSDSWVLTRNDVHDIR</sequence>
<dbReference type="EMBL" id="JAVRRD010000028">
    <property type="protein sequence ID" value="KAK5046809.1"/>
    <property type="molecule type" value="Genomic_DNA"/>
</dbReference>
<reference evidence="1 2" key="1">
    <citation type="submission" date="2023-08" db="EMBL/GenBank/DDBJ databases">
        <title>Black Yeasts Isolated from many extreme environments.</title>
        <authorList>
            <person name="Coleine C."/>
            <person name="Stajich J.E."/>
            <person name="Selbmann L."/>
        </authorList>
    </citation>
    <scope>NUCLEOTIDE SEQUENCE [LARGE SCALE GENOMIC DNA]</scope>
    <source>
        <strain evidence="1 2">CCFEE 5792</strain>
    </source>
</reference>
<accession>A0AAV9N1V8</accession>
<comment type="caution">
    <text evidence="1">The sequence shown here is derived from an EMBL/GenBank/DDBJ whole genome shotgun (WGS) entry which is preliminary data.</text>
</comment>
<keyword evidence="2" id="KW-1185">Reference proteome</keyword>
<protein>
    <recommendedName>
        <fullName evidence="3">F-box domain-containing protein</fullName>
    </recommendedName>
</protein>
<gene>
    <name evidence="1" type="ORF">LTR84_007163</name>
</gene>
<dbReference type="RefSeq" id="XP_064702382.1">
    <property type="nucleotide sequence ID" value="XM_064850716.1"/>
</dbReference>
<dbReference type="Proteomes" id="UP001358417">
    <property type="component" value="Unassembled WGS sequence"/>
</dbReference>
<dbReference type="GeneID" id="89975329"/>
<dbReference type="AlphaFoldDB" id="A0AAV9N1V8"/>
<proteinExistence type="predicted"/>
<name>A0AAV9N1V8_9EURO</name>